<evidence type="ECO:0000313" key="1">
    <source>
        <dbReference type="EMBL" id="KAF1749894.1"/>
    </source>
</evidence>
<dbReference type="CTD" id="78776331"/>
<dbReference type="AlphaFoldDB" id="A0A6A5G5M2"/>
<name>A0A6A5G5M2_CAERE</name>
<dbReference type="KEGG" id="crq:GCK72_016439"/>
<protein>
    <submittedName>
        <fullName evidence="1">Uncharacterized protein</fullName>
    </submittedName>
</protein>
<organism evidence="1 2">
    <name type="scientific">Caenorhabditis remanei</name>
    <name type="common">Caenorhabditis vulgaris</name>
    <dbReference type="NCBI Taxonomy" id="31234"/>
    <lineage>
        <taxon>Eukaryota</taxon>
        <taxon>Metazoa</taxon>
        <taxon>Ecdysozoa</taxon>
        <taxon>Nematoda</taxon>
        <taxon>Chromadorea</taxon>
        <taxon>Rhabditida</taxon>
        <taxon>Rhabditina</taxon>
        <taxon>Rhabditomorpha</taxon>
        <taxon>Rhabditoidea</taxon>
        <taxon>Rhabditidae</taxon>
        <taxon>Peloderinae</taxon>
        <taxon>Caenorhabditis</taxon>
    </lineage>
</organism>
<gene>
    <name evidence="1" type="ORF">GCK72_016439</name>
</gene>
<dbReference type="EMBL" id="WUAV01000005">
    <property type="protein sequence ID" value="KAF1749894.1"/>
    <property type="molecule type" value="Genomic_DNA"/>
</dbReference>
<reference evidence="1 2" key="1">
    <citation type="submission" date="2019-12" db="EMBL/GenBank/DDBJ databases">
        <title>Chromosome-level assembly of the Caenorhabditis remanei genome.</title>
        <authorList>
            <person name="Teterina A.A."/>
            <person name="Willis J.H."/>
            <person name="Phillips P.C."/>
        </authorList>
    </citation>
    <scope>NUCLEOTIDE SEQUENCE [LARGE SCALE GENOMIC DNA]</scope>
    <source>
        <strain evidence="1 2">PX506</strain>
        <tissue evidence="1">Whole organism</tissue>
    </source>
</reference>
<dbReference type="GeneID" id="78776331"/>
<accession>A0A6A5G5M2</accession>
<evidence type="ECO:0000313" key="2">
    <source>
        <dbReference type="Proteomes" id="UP000483820"/>
    </source>
</evidence>
<proteinExistence type="predicted"/>
<comment type="caution">
    <text evidence="1">The sequence shown here is derived from an EMBL/GenBank/DDBJ whole genome shotgun (WGS) entry which is preliminary data.</text>
</comment>
<dbReference type="Proteomes" id="UP000483820">
    <property type="component" value="Chromosome V"/>
</dbReference>
<dbReference type="RefSeq" id="XP_053580414.1">
    <property type="nucleotide sequence ID" value="XM_053731501.1"/>
</dbReference>
<sequence>MALGQTIYEDEKAYQEEQRRRRRLMRVRSTEEVGAVTRVRTPIGASLNFPAQSSGRLEPAGVHKLIQPTDTRGRYDFEPWSDCNRAKSLELERFQNITFAIRGSSKLNHIHLGTISKYLEQPELNVSSDRSGLIQNWFGPKLFAS</sequence>